<evidence type="ECO:0000256" key="5">
    <source>
        <dbReference type="ARBA" id="ARBA00023175"/>
    </source>
</evidence>
<reference evidence="10" key="1">
    <citation type="submission" date="2024-02" db="UniProtKB">
        <authorList>
            <consortium name="WormBaseParasite"/>
        </authorList>
    </citation>
    <scope>IDENTIFICATION</scope>
</reference>
<feature type="coiled-coil region" evidence="7">
    <location>
        <begin position="446"/>
        <end position="490"/>
    </location>
</feature>
<feature type="coiled-coil region" evidence="7">
    <location>
        <begin position="183"/>
        <end position="231"/>
    </location>
</feature>
<keyword evidence="9" id="KW-1185">Reference proteome</keyword>
<dbReference type="AlphaFoldDB" id="A0AAF3FBW2"/>
<keyword evidence="6" id="KW-0514">Muscle protein</keyword>
<evidence type="ECO:0000256" key="8">
    <source>
        <dbReference type="SAM" id="MobiDB-lite"/>
    </source>
</evidence>
<evidence type="ECO:0000256" key="2">
    <source>
        <dbReference type="ARBA" id="ARBA00022433"/>
    </source>
</evidence>
<comment type="subcellular location">
    <subcellularLocation>
        <location evidence="1">Cytoplasm</location>
        <location evidence="1">Myofibril</location>
    </subcellularLocation>
</comment>
<name>A0AAF3FBW2_9BILA</name>
<evidence type="ECO:0000256" key="3">
    <source>
        <dbReference type="ARBA" id="ARBA00022490"/>
    </source>
</evidence>
<keyword evidence="2" id="KW-0787">Thick filament</keyword>
<keyword evidence="7" id="KW-0175">Coiled coil</keyword>
<proteinExistence type="predicted"/>
<organism evidence="9 10">
    <name type="scientific">Mesorhabditis belari</name>
    <dbReference type="NCBI Taxonomy" id="2138241"/>
    <lineage>
        <taxon>Eukaryota</taxon>
        <taxon>Metazoa</taxon>
        <taxon>Ecdysozoa</taxon>
        <taxon>Nematoda</taxon>
        <taxon>Chromadorea</taxon>
        <taxon>Rhabditida</taxon>
        <taxon>Rhabditina</taxon>
        <taxon>Rhabditomorpha</taxon>
        <taxon>Rhabditoidea</taxon>
        <taxon>Rhabditidae</taxon>
        <taxon>Mesorhabditinae</taxon>
        <taxon>Mesorhabditis</taxon>
    </lineage>
</organism>
<feature type="coiled-coil region" evidence="7">
    <location>
        <begin position="692"/>
        <end position="719"/>
    </location>
</feature>
<keyword evidence="4" id="KW-0518">Myosin</keyword>
<feature type="compositionally biased region" description="Basic and acidic residues" evidence="8">
    <location>
        <begin position="1"/>
        <end position="20"/>
    </location>
</feature>
<evidence type="ECO:0000256" key="7">
    <source>
        <dbReference type="SAM" id="Coils"/>
    </source>
</evidence>
<evidence type="ECO:0000256" key="1">
    <source>
        <dbReference type="ARBA" id="ARBA00004657"/>
    </source>
</evidence>
<accession>A0AAF3FBW2</accession>
<evidence type="ECO:0000256" key="6">
    <source>
        <dbReference type="ARBA" id="ARBA00023179"/>
    </source>
</evidence>
<evidence type="ECO:0000313" key="9">
    <source>
        <dbReference type="Proteomes" id="UP000887575"/>
    </source>
</evidence>
<feature type="coiled-coil region" evidence="7">
    <location>
        <begin position="536"/>
        <end position="577"/>
    </location>
</feature>
<feature type="compositionally biased region" description="Polar residues" evidence="8">
    <location>
        <begin position="21"/>
        <end position="35"/>
    </location>
</feature>
<keyword evidence="5" id="KW-0505">Motor protein</keyword>
<dbReference type="GO" id="GO:0005923">
    <property type="term" value="C:bicellular tight junction"/>
    <property type="evidence" value="ECO:0007669"/>
    <property type="project" value="TreeGrafter"/>
</dbReference>
<protein>
    <submittedName>
        <fullName evidence="10">Uncharacterized protein</fullName>
    </submittedName>
</protein>
<dbReference type="PANTHER" id="PTHR46349">
    <property type="entry name" value="CINGULIN-LIKE PROTEIN 1-RELATED"/>
    <property type="match status" value="1"/>
</dbReference>
<keyword evidence="3" id="KW-0963">Cytoplasm</keyword>
<feature type="region of interest" description="Disordered" evidence="8">
    <location>
        <begin position="1"/>
        <end position="35"/>
    </location>
</feature>
<dbReference type="PANTHER" id="PTHR46349:SF6">
    <property type="entry name" value="MYOSIN-6-LIKE"/>
    <property type="match status" value="1"/>
</dbReference>
<evidence type="ECO:0000313" key="10">
    <source>
        <dbReference type="WBParaSite" id="MBELARI_LOCUS4418"/>
    </source>
</evidence>
<dbReference type="WBParaSite" id="MBELARI_LOCUS4418">
    <property type="protein sequence ID" value="MBELARI_LOCUS4418"/>
    <property type="gene ID" value="MBELARI_LOCUS4418"/>
</dbReference>
<evidence type="ECO:0000256" key="4">
    <source>
        <dbReference type="ARBA" id="ARBA00023123"/>
    </source>
</evidence>
<sequence>MKDSERRQSSSSESFKKRDNSQVPSTSGYGASTSYPEKILPAVTSAKESSLLQVRIGENNKREFHLRKPINIEANSPADDEKSYQLIRVKKLEGKLEELKARNELLENFMESKNQQVNATSVTLTKCKTVNVRLARKIIDIRTKMEVKDTIDYLLSSVTKSQNELSNKEWTKKYSEDVKETVVNFINQTSSLYKQEMEKLQRENEKLQGEIEEITRQRNMYYEELSTARRDIKILEESCIDKMHKQPSINVKTQTDACVENAASLASLNNGGFAEDDDIVFPEMTPASPLTPKSSPLNDADPFATLKFSMPPSNISIPLARTTPIAKVKRLEASTTKRPLGNNSSINFSSSVDSLNSLRTENSNLTSDNECLKSRIEILEVSQEMWKNRFKQLSSKTSIFESYFVLLTTCFGELEHLKKLLVERSKAFDQANCKLNLVEIESCRLRNELDKHNVEETQKRQRLEEQREDFLELQKKISKLDDELQKYKLEVGKVVILERKLKELQSLKSLSDEKVQSLNKDLQSAKVNVFSYKESFNEQKKMIENLQRQITAETEQKKRQSDELANEKLEHQNTKELLTKLSSATNTTNSTSFWSAELSSSVVSTSKTINVDKCSGCVANEKVLAEFRSYFSKESGSGCCNCDLLTIENRAASQVIERYKEISEATARSESSFNSKTPLGSYGPLGTNIRDLSDLRENEDRLKEKITQLNDHIASLTKHNTQDVTQTLRCLMLQRELKSMLRDEVASLGTKMAVNGLILSRGLGDGPPPKKRKI</sequence>
<feature type="coiled-coil region" evidence="7">
    <location>
        <begin position="89"/>
        <end position="116"/>
    </location>
</feature>
<dbReference type="Proteomes" id="UP000887575">
    <property type="component" value="Unassembled WGS sequence"/>
</dbReference>